<dbReference type="EMBL" id="MT143659">
    <property type="protein sequence ID" value="QJA99625.1"/>
    <property type="molecule type" value="Genomic_DNA"/>
</dbReference>
<reference evidence="1" key="1">
    <citation type="submission" date="2020-03" db="EMBL/GenBank/DDBJ databases">
        <title>The deep terrestrial virosphere.</title>
        <authorList>
            <person name="Holmfeldt K."/>
            <person name="Nilsson E."/>
            <person name="Simone D."/>
            <person name="Lopez-Fernandez M."/>
            <person name="Wu X."/>
            <person name="de Brujin I."/>
            <person name="Lundin D."/>
            <person name="Andersson A."/>
            <person name="Bertilsson S."/>
            <person name="Dopson M."/>
        </authorList>
    </citation>
    <scope>NUCLEOTIDE SEQUENCE</scope>
    <source>
        <strain evidence="2">MM171A00957</strain>
        <strain evidence="1">MM415B00808</strain>
    </source>
</reference>
<accession>A0A6M3IYZ9</accession>
<dbReference type="EMBL" id="MT141465">
    <property type="protein sequence ID" value="QJA62255.1"/>
    <property type="molecule type" value="Genomic_DNA"/>
</dbReference>
<evidence type="ECO:0000313" key="1">
    <source>
        <dbReference type="EMBL" id="QJA62255.1"/>
    </source>
</evidence>
<evidence type="ECO:0000313" key="2">
    <source>
        <dbReference type="EMBL" id="QJA99625.1"/>
    </source>
</evidence>
<proteinExistence type="predicted"/>
<sequence length="126" mass="13801">MKKTILLGLMLVGALFCKGFAFEQAYQEYGAYYDVNTSTSLSVTVSSSAVTTSAAVFNGVERIFKIDETPTSALYFQRGGSTTTVTSNGMPLDNSVYYVEDRYFGAIYFQAGTADVKLKMTTLKKE</sequence>
<dbReference type="AlphaFoldDB" id="A0A6M3IYZ9"/>
<name>A0A6M3IYZ9_9ZZZZ</name>
<gene>
    <name evidence="2" type="ORF">MM171A00957_0012</name>
    <name evidence="1" type="ORF">MM415B00808_0040</name>
</gene>
<organism evidence="1">
    <name type="scientific">viral metagenome</name>
    <dbReference type="NCBI Taxonomy" id="1070528"/>
    <lineage>
        <taxon>unclassified sequences</taxon>
        <taxon>metagenomes</taxon>
        <taxon>organismal metagenomes</taxon>
    </lineage>
</organism>
<protein>
    <submittedName>
        <fullName evidence="1">Uncharacterized protein</fullName>
    </submittedName>
</protein>